<feature type="transmembrane region" description="Helical" evidence="1">
    <location>
        <begin position="235"/>
        <end position="254"/>
    </location>
</feature>
<keyword evidence="3" id="KW-1185">Reference proteome</keyword>
<dbReference type="PANTHER" id="PTHR45702">
    <property type="entry name" value="ADAM10/ADAM17 METALLOPEPTIDASE FAMILY MEMBER"/>
    <property type="match status" value="1"/>
</dbReference>
<evidence type="ECO:0000256" key="1">
    <source>
        <dbReference type="SAM" id="Phobius"/>
    </source>
</evidence>
<proteinExistence type="predicted"/>
<dbReference type="InterPro" id="IPR024079">
    <property type="entry name" value="MetalloPept_cat_dom_sf"/>
</dbReference>
<evidence type="ECO:0000313" key="2">
    <source>
        <dbReference type="EMBL" id="KII63917.1"/>
    </source>
</evidence>
<dbReference type="GO" id="GO:0007219">
    <property type="term" value="P:Notch signaling pathway"/>
    <property type="evidence" value="ECO:0007669"/>
    <property type="project" value="TreeGrafter"/>
</dbReference>
<dbReference type="AlphaFoldDB" id="A0A0C2J4A7"/>
<dbReference type="GO" id="GO:0006509">
    <property type="term" value="P:membrane protein ectodomain proteolysis"/>
    <property type="evidence" value="ECO:0007669"/>
    <property type="project" value="TreeGrafter"/>
</dbReference>
<organism evidence="2 3">
    <name type="scientific">Thelohanellus kitauei</name>
    <name type="common">Myxosporean</name>
    <dbReference type="NCBI Taxonomy" id="669202"/>
    <lineage>
        <taxon>Eukaryota</taxon>
        <taxon>Metazoa</taxon>
        <taxon>Cnidaria</taxon>
        <taxon>Myxozoa</taxon>
        <taxon>Myxosporea</taxon>
        <taxon>Bivalvulida</taxon>
        <taxon>Platysporina</taxon>
        <taxon>Myxobolidae</taxon>
        <taxon>Thelohanellus</taxon>
    </lineage>
</organism>
<evidence type="ECO:0000313" key="3">
    <source>
        <dbReference type="Proteomes" id="UP000031668"/>
    </source>
</evidence>
<sequence>MVGWFQKLSSYHDPSTNCDDETQICTSGSLARECMGNKYDGRYVMNAYANYFGGKFANTFSRCSIQQMESIFFEKSRTRCLKSEPSKNFDSNLIMKQFSNSPELNEKKSIIVHRKTSENMDSITEYSSMRTTNDMMKKPFSKIQTESKDCESVGAKRCEITADTTCLIRCILNGKCLPLHLAEDSPIFKPPGSLCNDGKGFCLTNHECKQPISSIFRLNEIPAQNSQYAWFYDKLYIFQFLILGFIFIAIARIFHVNQKNPSNISDDYDDNISGS</sequence>
<keyword evidence="1" id="KW-1133">Transmembrane helix</keyword>
<gene>
    <name evidence="2" type="ORF">RF11_11415</name>
</gene>
<keyword evidence="1" id="KW-0812">Transmembrane</keyword>
<dbReference type="GO" id="GO:0005886">
    <property type="term" value="C:plasma membrane"/>
    <property type="evidence" value="ECO:0007669"/>
    <property type="project" value="TreeGrafter"/>
</dbReference>
<dbReference type="PANTHER" id="PTHR45702:SF2">
    <property type="entry name" value="KUZBANIAN, ISOFORM A"/>
    <property type="match status" value="1"/>
</dbReference>
<protein>
    <submittedName>
        <fullName evidence="2">Uncharacterized protein</fullName>
    </submittedName>
</protein>
<dbReference type="GO" id="GO:0004222">
    <property type="term" value="F:metalloendopeptidase activity"/>
    <property type="evidence" value="ECO:0007669"/>
    <property type="project" value="TreeGrafter"/>
</dbReference>
<keyword evidence="1" id="KW-0472">Membrane</keyword>
<accession>A0A0C2J4A7</accession>
<comment type="caution">
    <text evidence="2">The sequence shown here is derived from an EMBL/GenBank/DDBJ whole genome shotgun (WGS) entry which is preliminary data.</text>
</comment>
<reference evidence="2 3" key="1">
    <citation type="journal article" date="2014" name="Genome Biol. Evol.">
        <title>The genome of the myxosporean Thelohanellus kitauei shows adaptations to nutrient acquisition within its fish host.</title>
        <authorList>
            <person name="Yang Y."/>
            <person name="Xiong J."/>
            <person name="Zhou Z."/>
            <person name="Huo F."/>
            <person name="Miao W."/>
            <person name="Ran C."/>
            <person name="Liu Y."/>
            <person name="Zhang J."/>
            <person name="Feng J."/>
            <person name="Wang M."/>
            <person name="Wang M."/>
            <person name="Wang L."/>
            <person name="Yao B."/>
        </authorList>
    </citation>
    <scope>NUCLEOTIDE SEQUENCE [LARGE SCALE GENOMIC DNA]</scope>
    <source>
        <strain evidence="2">Wuqing</strain>
    </source>
</reference>
<dbReference type="EMBL" id="JWZT01004522">
    <property type="protein sequence ID" value="KII63917.1"/>
    <property type="molecule type" value="Genomic_DNA"/>
</dbReference>
<dbReference type="Gene3D" id="3.40.390.10">
    <property type="entry name" value="Collagenase (Catalytic Domain)"/>
    <property type="match status" value="1"/>
</dbReference>
<name>A0A0C2J4A7_THEKT</name>
<dbReference type="Proteomes" id="UP000031668">
    <property type="component" value="Unassembled WGS sequence"/>
</dbReference>
<dbReference type="InterPro" id="IPR051489">
    <property type="entry name" value="ADAM_Metalloproteinase"/>
</dbReference>